<evidence type="ECO:0008006" key="5">
    <source>
        <dbReference type="Google" id="ProtNLM"/>
    </source>
</evidence>
<proteinExistence type="predicted"/>
<feature type="compositionally biased region" description="Low complexity" evidence="1">
    <location>
        <begin position="428"/>
        <end position="440"/>
    </location>
</feature>
<protein>
    <recommendedName>
        <fullName evidence="5">PLC-like phosphodiesterase</fullName>
    </recommendedName>
</protein>
<dbReference type="GO" id="GO:0006629">
    <property type="term" value="P:lipid metabolic process"/>
    <property type="evidence" value="ECO:0007669"/>
    <property type="project" value="InterPro"/>
</dbReference>
<dbReference type="Gene3D" id="3.20.20.190">
    <property type="entry name" value="Phosphatidylinositol (PI) phosphodiesterase"/>
    <property type="match status" value="1"/>
</dbReference>
<dbReference type="SUPFAM" id="SSF51695">
    <property type="entry name" value="PLC-like phosphodiesterases"/>
    <property type="match status" value="1"/>
</dbReference>
<evidence type="ECO:0000313" key="4">
    <source>
        <dbReference type="Proteomes" id="UP000785200"/>
    </source>
</evidence>
<evidence type="ECO:0000256" key="2">
    <source>
        <dbReference type="SAM" id="SignalP"/>
    </source>
</evidence>
<dbReference type="OrthoDB" id="1046782at2759"/>
<feature type="chain" id="PRO_5040179994" description="PLC-like phosphodiesterase" evidence="2">
    <location>
        <begin position="24"/>
        <end position="635"/>
    </location>
</feature>
<dbReference type="EMBL" id="VNKQ01000003">
    <property type="protein sequence ID" value="KAG0652410.1"/>
    <property type="molecule type" value="Genomic_DNA"/>
</dbReference>
<dbReference type="PANTHER" id="PTHR13593">
    <property type="match status" value="1"/>
</dbReference>
<name>A0A9P7B0Q2_9HELO</name>
<keyword evidence="2" id="KW-0732">Signal</keyword>
<dbReference type="InterPro" id="IPR051057">
    <property type="entry name" value="PI-PLC_domain"/>
</dbReference>
<gene>
    <name evidence="3" type="ORF">D0Z07_1003</name>
</gene>
<evidence type="ECO:0000256" key="1">
    <source>
        <dbReference type="SAM" id="MobiDB-lite"/>
    </source>
</evidence>
<dbReference type="GO" id="GO:0008081">
    <property type="term" value="F:phosphoric diester hydrolase activity"/>
    <property type="evidence" value="ECO:0007669"/>
    <property type="project" value="InterPro"/>
</dbReference>
<evidence type="ECO:0000313" key="3">
    <source>
        <dbReference type="EMBL" id="KAG0652410.1"/>
    </source>
</evidence>
<dbReference type="PROSITE" id="PS50007">
    <property type="entry name" value="PIPLC_X_DOMAIN"/>
    <property type="match status" value="1"/>
</dbReference>
<sequence>MRFMASFLQILAIILFLAIPSFAKSKVGYVTLINATPYDWKLTDSHSYQVEWSFPKEVKAGTAHEQYIKFKKNHRDDTAEAFYSLENSPSPASFIIKARAPRHIEVQFQETLASLNNPEGSTLNLGFVENGVVSFVLSGDTDSYISSNPPVAWMQSMLSAIGSRSMRDISIPGSHDSGMSEVSYSWGGHPHNTQTQSTTIYHQLIDGARLFDIRPTYYNGRFYEGHFTRFGSGMVGGTGRKISDTVKDINLFTNQYPGELVILDISHEMDATKNFRGLSVKKWGKFFEEMSKLQALWIASSDIGDDLSLLPISTFIAPGSQSAVLVRLPDGAPLPGQSSSLPLMERDVAAIESTAGMDHTDGMMQLGPAQDGDDSDSMGTEGMLPSGLISNDDDKGDNATATHRTNGPTPSVLSFDQRVGSWLDESSDNNTSSPDTNSQNIEDIDNAVPTPSSPPSSIGFFPLPTSPPAAAPEPLPTSASRPPGSSSQAFIHARRLPITGSYSNTDKPSRLIADQLNKLAEFRSSPQAAVHKSTWTITQRNLVHITDVANRKTSIIGLAIHAKRALLGSLWDGMIRRSSWPNVIEIDDFRGSEVTSLCMAINDYFAKPSGEGEASGINVMAKRRRRVEDDRADAR</sequence>
<feature type="compositionally biased region" description="Polar residues" evidence="1">
    <location>
        <begin position="477"/>
        <end position="488"/>
    </location>
</feature>
<feature type="compositionally biased region" description="Polar residues" evidence="1">
    <location>
        <begin position="399"/>
        <end position="414"/>
    </location>
</feature>
<reference evidence="3" key="1">
    <citation type="submission" date="2019-07" db="EMBL/GenBank/DDBJ databases">
        <title>Hyphodiscus hymeniophilus genome sequencing and assembly.</title>
        <authorList>
            <person name="Kramer G."/>
            <person name="Nodwell J."/>
        </authorList>
    </citation>
    <scope>NUCLEOTIDE SEQUENCE</scope>
    <source>
        <strain evidence="3">ATCC 34498</strain>
    </source>
</reference>
<comment type="caution">
    <text evidence="3">The sequence shown here is derived from an EMBL/GenBank/DDBJ whole genome shotgun (WGS) entry which is preliminary data.</text>
</comment>
<feature type="region of interest" description="Disordered" evidence="1">
    <location>
        <begin position="357"/>
        <end position="488"/>
    </location>
</feature>
<accession>A0A9P7B0Q2</accession>
<dbReference type="AlphaFoldDB" id="A0A9P7B0Q2"/>
<keyword evidence="4" id="KW-1185">Reference proteome</keyword>
<dbReference type="InterPro" id="IPR017946">
    <property type="entry name" value="PLC-like_Pdiesterase_TIM-brl"/>
</dbReference>
<dbReference type="PANTHER" id="PTHR13593:SF143">
    <property type="entry name" value="PHOSPHATIDYLINOSITOL-SPECIFIC PHOSPHOLIPASE C X DOMAIN-CONTAINING PROTEIN"/>
    <property type="match status" value="1"/>
</dbReference>
<dbReference type="Proteomes" id="UP000785200">
    <property type="component" value="Unassembled WGS sequence"/>
</dbReference>
<organism evidence="3 4">
    <name type="scientific">Hyphodiscus hymeniophilus</name>
    <dbReference type="NCBI Taxonomy" id="353542"/>
    <lineage>
        <taxon>Eukaryota</taxon>
        <taxon>Fungi</taxon>
        <taxon>Dikarya</taxon>
        <taxon>Ascomycota</taxon>
        <taxon>Pezizomycotina</taxon>
        <taxon>Leotiomycetes</taxon>
        <taxon>Helotiales</taxon>
        <taxon>Hyphodiscaceae</taxon>
        <taxon>Hyphodiscus</taxon>
    </lineage>
</organism>
<feature type="compositionally biased region" description="Pro residues" evidence="1">
    <location>
        <begin position="464"/>
        <end position="475"/>
    </location>
</feature>
<feature type="signal peptide" evidence="2">
    <location>
        <begin position="1"/>
        <end position="23"/>
    </location>
</feature>